<name>A0A9J5Y9U2_SOLCO</name>
<reference evidence="1 2" key="1">
    <citation type="submission" date="2020-09" db="EMBL/GenBank/DDBJ databases">
        <title>De no assembly of potato wild relative species, Solanum commersonii.</title>
        <authorList>
            <person name="Cho K."/>
        </authorList>
    </citation>
    <scope>NUCLEOTIDE SEQUENCE [LARGE SCALE GENOMIC DNA]</scope>
    <source>
        <strain evidence="1">LZ3.2</strain>
        <tissue evidence="1">Leaf</tissue>
    </source>
</reference>
<comment type="caution">
    <text evidence="1">The sequence shown here is derived from an EMBL/GenBank/DDBJ whole genome shotgun (WGS) entry which is preliminary data.</text>
</comment>
<accession>A0A9J5Y9U2</accession>
<evidence type="ECO:0000313" key="2">
    <source>
        <dbReference type="Proteomes" id="UP000824120"/>
    </source>
</evidence>
<dbReference type="Proteomes" id="UP000824120">
    <property type="component" value="Chromosome 7"/>
</dbReference>
<protein>
    <submittedName>
        <fullName evidence="1">Uncharacterized protein</fullName>
    </submittedName>
</protein>
<dbReference type="EMBL" id="JACXVP010000007">
    <property type="protein sequence ID" value="KAG5595742.1"/>
    <property type="molecule type" value="Genomic_DNA"/>
</dbReference>
<sequence>MVQTDESHILTLKAEIKFFIILSHIIWEDDNSVTKERWGCMSKNNSAYCWLTWLVMGIYDSGDQSVQPIRVQPKRSKISEISTSFPKGLNVAQASQFCLCSYYRTLSTGYKATTHNIIETPNTISEFICYNCIC</sequence>
<keyword evidence="2" id="KW-1185">Reference proteome</keyword>
<evidence type="ECO:0000313" key="1">
    <source>
        <dbReference type="EMBL" id="KAG5595742.1"/>
    </source>
</evidence>
<organism evidence="1 2">
    <name type="scientific">Solanum commersonii</name>
    <name type="common">Commerson's wild potato</name>
    <name type="synonym">Commerson's nightshade</name>
    <dbReference type="NCBI Taxonomy" id="4109"/>
    <lineage>
        <taxon>Eukaryota</taxon>
        <taxon>Viridiplantae</taxon>
        <taxon>Streptophyta</taxon>
        <taxon>Embryophyta</taxon>
        <taxon>Tracheophyta</taxon>
        <taxon>Spermatophyta</taxon>
        <taxon>Magnoliopsida</taxon>
        <taxon>eudicotyledons</taxon>
        <taxon>Gunneridae</taxon>
        <taxon>Pentapetalae</taxon>
        <taxon>asterids</taxon>
        <taxon>lamiids</taxon>
        <taxon>Solanales</taxon>
        <taxon>Solanaceae</taxon>
        <taxon>Solanoideae</taxon>
        <taxon>Solaneae</taxon>
        <taxon>Solanum</taxon>
    </lineage>
</organism>
<proteinExistence type="predicted"/>
<dbReference type="AlphaFoldDB" id="A0A9J5Y9U2"/>
<gene>
    <name evidence="1" type="ORF">H5410_036974</name>
</gene>